<dbReference type="GO" id="GO:0004806">
    <property type="term" value="F:triacylglycerol lipase activity"/>
    <property type="evidence" value="ECO:0007669"/>
    <property type="project" value="TreeGrafter"/>
</dbReference>
<name>A0A7W7MNS9_9ACTN</name>
<dbReference type="InterPro" id="IPR036514">
    <property type="entry name" value="SGNH_hydro_sf"/>
</dbReference>
<dbReference type="SUPFAM" id="SSF52266">
    <property type="entry name" value="SGNH hydrolase"/>
    <property type="match status" value="1"/>
</dbReference>
<dbReference type="PANTHER" id="PTHR37981:SF1">
    <property type="entry name" value="SGNH HYDROLASE-TYPE ESTERASE DOMAIN-CONTAINING PROTEIN"/>
    <property type="match status" value="1"/>
</dbReference>
<dbReference type="EMBL" id="JACHNH010000001">
    <property type="protein sequence ID" value="MBB4760987.1"/>
    <property type="molecule type" value="Genomic_DNA"/>
</dbReference>
<feature type="active site" evidence="1">
    <location>
        <position position="249"/>
    </location>
</feature>
<evidence type="ECO:0000313" key="5">
    <source>
        <dbReference type="EMBL" id="MBB4760987.1"/>
    </source>
</evidence>
<feature type="active site" description="Nucleophile" evidence="1">
    <location>
        <position position="43"/>
    </location>
</feature>
<organism evidence="5 6">
    <name type="scientific">Actinoplanes digitatis</name>
    <dbReference type="NCBI Taxonomy" id="1868"/>
    <lineage>
        <taxon>Bacteria</taxon>
        <taxon>Bacillati</taxon>
        <taxon>Actinomycetota</taxon>
        <taxon>Actinomycetes</taxon>
        <taxon>Micromonosporales</taxon>
        <taxon>Micromonosporaceae</taxon>
        <taxon>Actinoplanes</taxon>
    </lineage>
</organism>
<dbReference type="InterPro" id="IPR013830">
    <property type="entry name" value="SGNH_hydro"/>
</dbReference>
<feature type="disulfide bond" evidence="2">
    <location>
        <begin position="123"/>
        <end position="131"/>
    </location>
</feature>
<gene>
    <name evidence="5" type="ORF">BJ971_001543</name>
</gene>
<feature type="signal peptide" evidence="3">
    <location>
        <begin position="1"/>
        <end position="25"/>
    </location>
</feature>
<accession>A0A7W7MNS9</accession>
<feature type="chain" id="PRO_5038712164" evidence="3">
    <location>
        <begin position="26"/>
        <end position="268"/>
    </location>
</feature>
<feature type="disulfide bond" evidence="2">
    <location>
        <begin position="57"/>
        <end position="82"/>
    </location>
</feature>
<comment type="caution">
    <text evidence="5">The sequence shown here is derived from an EMBL/GenBank/DDBJ whole genome shotgun (WGS) entry which is preliminary data.</text>
</comment>
<evidence type="ECO:0000313" key="6">
    <source>
        <dbReference type="Proteomes" id="UP000578112"/>
    </source>
</evidence>
<dbReference type="GO" id="GO:0019433">
    <property type="term" value="P:triglyceride catabolic process"/>
    <property type="evidence" value="ECO:0007669"/>
    <property type="project" value="TreeGrafter"/>
</dbReference>
<feature type="domain" description="SGNH hydrolase-type esterase" evidence="4">
    <location>
        <begin position="39"/>
        <end position="256"/>
    </location>
</feature>
<keyword evidence="3" id="KW-0732">Signal</keyword>
<dbReference type="InterPro" id="IPR037460">
    <property type="entry name" value="SEST-like"/>
</dbReference>
<dbReference type="Pfam" id="PF13472">
    <property type="entry name" value="Lipase_GDSL_2"/>
    <property type="match status" value="1"/>
</dbReference>
<proteinExistence type="predicted"/>
<sequence>MSRRTNVLACLVTSTLLSLVIAAPAAAAAAAVSDWDYVALGDSYSSGVGASGQTGLCLRSSNAYPGLWNTANSPKTYRSNACSGATTATLRSGQLSGLNAETDLVTLTIGGNDIGFADTVITCTLASDSGCASAVADALVKVRDQLPAKLNATYADIRGKAPNAKVVVLGYPILFDETVANCGVGGMSVTKRKSLNKGAVELNKVIAARSQAAGFTWSSVEDEFAGHGICGTNAWLHGLTVVPPTNSFHPNNAGYRYGYLPALNAALG</sequence>
<dbReference type="PANTHER" id="PTHR37981">
    <property type="entry name" value="LIPASE 2"/>
    <property type="match status" value="1"/>
</dbReference>
<dbReference type="Gene3D" id="3.40.50.1110">
    <property type="entry name" value="SGNH hydrolase"/>
    <property type="match status" value="1"/>
</dbReference>
<evidence type="ECO:0000256" key="1">
    <source>
        <dbReference type="PIRSR" id="PIRSR637460-1"/>
    </source>
</evidence>
<evidence type="ECO:0000259" key="4">
    <source>
        <dbReference type="Pfam" id="PF13472"/>
    </source>
</evidence>
<reference evidence="5 6" key="1">
    <citation type="submission" date="2020-08" db="EMBL/GenBank/DDBJ databases">
        <title>Sequencing the genomes of 1000 actinobacteria strains.</title>
        <authorList>
            <person name="Klenk H.-P."/>
        </authorList>
    </citation>
    <scope>NUCLEOTIDE SEQUENCE [LARGE SCALE GENOMIC DNA]</scope>
    <source>
        <strain evidence="5 6">DSM 43149</strain>
    </source>
</reference>
<dbReference type="Proteomes" id="UP000578112">
    <property type="component" value="Unassembled WGS sequence"/>
</dbReference>
<keyword evidence="2" id="KW-1015">Disulfide bond</keyword>
<evidence type="ECO:0000256" key="2">
    <source>
        <dbReference type="PIRSR" id="PIRSR637460-2"/>
    </source>
</evidence>
<keyword evidence="6" id="KW-1185">Reference proteome</keyword>
<feature type="disulfide bond" evidence="2">
    <location>
        <begin position="182"/>
        <end position="230"/>
    </location>
</feature>
<dbReference type="RefSeq" id="WP_184991123.1">
    <property type="nucleotide sequence ID" value="NZ_BOMK01000037.1"/>
</dbReference>
<dbReference type="AlphaFoldDB" id="A0A7W7MNS9"/>
<dbReference type="CDD" id="cd01823">
    <property type="entry name" value="SEST_like"/>
    <property type="match status" value="1"/>
</dbReference>
<evidence type="ECO:0000256" key="3">
    <source>
        <dbReference type="SAM" id="SignalP"/>
    </source>
</evidence>
<protein>
    <submittedName>
        <fullName evidence="5">Lysophospholipase L1-like esterase</fullName>
    </submittedName>
</protein>